<dbReference type="Proteomes" id="UP000222106">
    <property type="component" value="Unassembled WGS sequence"/>
</dbReference>
<dbReference type="PIRSF" id="PIRSF006470">
    <property type="entry name" value="DctB"/>
    <property type="match status" value="1"/>
</dbReference>
<dbReference type="InterPro" id="IPR004682">
    <property type="entry name" value="TRAP_DctP"/>
</dbReference>
<keyword evidence="1 2" id="KW-0732">Signal</keyword>
<evidence type="ECO:0000313" key="3">
    <source>
        <dbReference type="EMBL" id="PFG41242.1"/>
    </source>
</evidence>
<accession>A0A2A9ESK4</accession>
<dbReference type="InterPro" id="IPR038404">
    <property type="entry name" value="TRAP_DctP_sf"/>
</dbReference>
<dbReference type="OrthoDB" id="9815946at2"/>
<gene>
    <name evidence="3" type="ORF">ATJ97_3790</name>
</gene>
<comment type="caution">
    <text evidence="3">The sequence shown here is derived from an EMBL/GenBank/DDBJ whole genome shotgun (WGS) entry which is preliminary data.</text>
</comment>
<evidence type="ECO:0000256" key="2">
    <source>
        <dbReference type="SAM" id="SignalP"/>
    </source>
</evidence>
<dbReference type="GO" id="GO:0030288">
    <property type="term" value="C:outer membrane-bounded periplasmic space"/>
    <property type="evidence" value="ECO:0007669"/>
    <property type="project" value="InterPro"/>
</dbReference>
<evidence type="ECO:0000256" key="1">
    <source>
        <dbReference type="ARBA" id="ARBA00022729"/>
    </source>
</evidence>
<keyword evidence="4" id="KW-1185">Reference proteome</keyword>
<dbReference type="PANTHER" id="PTHR33376">
    <property type="match status" value="1"/>
</dbReference>
<dbReference type="PANTHER" id="PTHR33376:SF2">
    <property type="entry name" value="DICARBOXYLATE-BINDING PERIPLASMIC PROTEIN"/>
    <property type="match status" value="1"/>
</dbReference>
<evidence type="ECO:0000313" key="4">
    <source>
        <dbReference type="Proteomes" id="UP000222106"/>
    </source>
</evidence>
<keyword evidence="3" id="KW-0675">Receptor</keyword>
<dbReference type="GO" id="GO:0030246">
    <property type="term" value="F:carbohydrate binding"/>
    <property type="evidence" value="ECO:0007669"/>
    <property type="project" value="TreeGrafter"/>
</dbReference>
<dbReference type="NCBIfam" id="TIGR00787">
    <property type="entry name" value="dctP"/>
    <property type="match status" value="1"/>
</dbReference>
<dbReference type="PROSITE" id="PS51257">
    <property type="entry name" value="PROKAR_LIPOPROTEIN"/>
    <property type="match status" value="1"/>
</dbReference>
<dbReference type="RefSeq" id="WP_098485031.1">
    <property type="nucleotide sequence ID" value="NZ_PDJI01000004.1"/>
</dbReference>
<feature type="signal peptide" evidence="2">
    <location>
        <begin position="1"/>
        <end position="20"/>
    </location>
</feature>
<dbReference type="Pfam" id="PF03480">
    <property type="entry name" value="DctP"/>
    <property type="match status" value="1"/>
</dbReference>
<name>A0A2A9ESK4_9MICO</name>
<protein>
    <submittedName>
        <fullName evidence="3">Tripartite ATP-independent transporter DctP family solute receptor</fullName>
    </submittedName>
</protein>
<organism evidence="3 4">
    <name type="scientific">Georgenia soli</name>
    <dbReference type="NCBI Taxonomy" id="638953"/>
    <lineage>
        <taxon>Bacteria</taxon>
        <taxon>Bacillati</taxon>
        <taxon>Actinomycetota</taxon>
        <taxon>Actinomycetes</taxon>
        <taxon>Micrococcales</taxon>
        <taxon>Bogoriellaceae</taxon>
        <taxon>Georgenia</taxon>
    </lineage>
</organism>
<dbReference type="GO" id="GO:0055085">
    <property type="term" value="P:transmembrane transport"/>
    <property type="evidence" value="ECO:0007669"/>
    <property type="project" value="InterPro"/>
</dbReference>
<dbReference type="EMBL" id="PDJI01000004">
    <property type="protein sequence ID" value="PFG41242.1"/>
    <property type="molecule type" value="Genomic_DNA"/>
</dbReference>
<sequence length="343" mass="36899">MRKKTLSLVALTGVTALGLAACGGGNASEDGTAGGGAAGGTTMRLALNQTEEHPSYIALDNFGERLSEATDGRWDVDVFPNETLGAQQEALQLVSDGTVDLAIVSGTQLENLNEDFLVFNLPKVFDDVDHQMKVIHDQEIVGDLYSSLEDSNNLTVLGGFTQGARSVYTTDGPVETPEDLAGKKLRVQESDLHIAMAEAMGAAATPMAYGEVYTALQSGVLDAAENNEVSFYTAKHFEVAPHWSYTNHLVGLDYLIINTDLLEGMSEEDRAIFDEEWQATYEEHTQLWDEATQEAIEQAKAGGATFTEVDSAAFDEPLSALADEFITNESQQALYDAARAAAE</sequence>
<feature type="chain" id="PRO_5039421264" evidence="2">
    <location>
        <begin position="21"/>
        <end position="343"/>
    </location>
</feature>
<dbReference type="Gene3D" id="3.40.190.170">
    <property type="entry name" value="Bacterial extracellular solute-binding protein, family 7"/>
    <property type="match status" value="1"/>
</dbReference>
<dbReference type="CDD" id="cd13671">
    <property type="entry name" value="PBP2_TRAP_SBP_like_3"/>
    <property type="match status" value="1"/>
</dbReference>
<reference evidence="3 4" key="1">
    <citation type="submission" date="2017-10" db="EMBL/GenBank/DDBJ databases">
        <title>Sequencing the genomes of 1000 actinobacteria strains.</title>
        <authorList>
            <person name="Klenk H.-P."/>
        </authorList>
    </citation>
    <scope>NUCLEOTIDE SEQUENCE [LARGE SCALE GENOMIC DNA]</scope>
    <source>
        <strain evidence="3 4">DSM 21838</strain>
    </source>
</reference>
<dbReference type="InterPro" id="IPR018389">
    <property type="entry name" value="DctP_fam"/>
</dbReference>
<proteinExistence type="predicted"/>
<dbReference type="NCBIfam" id="NF037995">
    <property type="entry name" value="TRAP_S1"/>
    <property type="match status" value="1"/>
</dbReference>
<dbReference type="AlphaFoldDB" id="A0A2A9ESK4"/>